<gene>
    <name evidence="9" type="ORF">RU97_GL001407</name>
</gene>
<keyword evidence="6 7" id="KW-0472">Membrane</keyword>
<feature type="domain" description="Type II secretion system protein GspF" evidence="8">
    <location>
        <begin position="3"/>
        <end position="110"/>
    </location>
</feature>
<dbReference type="InterPro" id="IPR018076">
    <property type="entry name" value="T2SS_GspF_dom"/>
</dbReference>
<evidence type="ECO:0000256" key="4">
    <source>
        <dbReference type="ARBA" id="ARBA00022692"/>
    </source>
</evidence>
<keyword evidence="10" id="KW-1185">Reference proteome</keyword>
<dbReference type="EMBL" id="JXKH01000003">
    <property type="protein sequence ID" value="OJG18789.1"/>
    <property type="molecule type" value="Genomic_DNA"/>
</dbReference>
<feature type="transmembrane region" description="Helical" evidence="7">
    <location>
        <begin position="87"/>
        <end position="109"/>
    </location>
</feature>
<evidence type="ECO:0000313" key="9">
    <source>
        <dbReference type="EMBL" id="OJG18789.1"/>
    </source>
</evidence>
<comment type="caution">
    <text evidence="9">The sequence shown here is derived from an EMBL/GenBank/DDBJ whole genome shotgun (WGS) entry which is preliminary data.</text>
</comment>
<feature type="domain" description="Type II secretion system protein GspF" evidence="8">
    <location>
        <begin position="181"/>
        <end position="302"/>
    </location>
</feature>
<evidence type="ECO:0000256" key="3">
    <source>
        <dbReference type="ARBA" id="ARBA00022475"/>
    </source>
</evidence>
<name>A0A1L8RG85_9ENTE</name>
<dbReference type="PANTHER" id="PTHR30012:SF0">
    <property type="entry name" value="TYPE II SECRETION SYSTEM PROTEIN F-RELATED"/>
    <property type="match status" value="1"/>
</dbReference>
<keyword evidence="4 7" id="KW-0812">Transmembrane</keyword>
<evidence type="ECO:0000256" key="1">
    <source>
        <dbReference type="ARBA" id="ARBA00004651"/>
    </source>
</evidence>
<keyword evidence="5 7" id="KW-1133">Transmembrane helix</keyword>
<feature type="transmembrane region" description="Helical" evidence="7">
    <location>
        <begin position="163"/>
        <end position="183"/>
    </location>
</feature>
<dbReference type="InterPro" id="IPR003004">
    <property type="entry name" value="GspF/PilC"/>
</dbReference>
<dbReference type="PANTHER" id="PTHR30012">
    <property type="entry name" value="GENERAL SECRETION PATHWAY PROTEIN"/>
    <property type="match status" value="1"/>
</dbReference>
<evidence type="ECO:0000256" key="5">
    <source>
        <dbReference type="ARBA" id="ARBA00022989"/>
    </source>
</evidence>
<dbReference type="Proteomes" id="UP000181884">
    <property type="component" value="Unassembled WGS sequence"/>
</dbReference>
<dbReference type="AlphaFoldDB" id="A0A1L8RG85"/>
<feature type="transmembrane region" description="Helical" evidence="7">
    <location>
        <begin position="279"/>
        <end position="304"/>
    </location>
</feature>
<reference evidence="9 10" key="1">
    <citation type="submission" date="2014-12" db="EMBL/GenBank/DDBJ databases">
        <title>Draft genome sequences of 29 type strains of Enterococci.</title>
        <authorList>
            <person name="Zhong Z."/>
            <person name="Sun Z."/>
            <person name="Liu W."/>
            <person name="Zhang W."/>
            <person name="Zhang H."/>
        </authorList>
    </citation>
    <scope>NUCLEOTIDE SEQUENCE [LARGE SCALE GENOMIC DNA]</scope>
    <source>
        <strain evidence="9 10">DSM 17029</strain>
    </source>
</reference>
<organism evidence="9 10">
    <name type="scientific">Enterococcus canis</name>
    <dbReference type="NCBI Taxonomy" id="214095"/>
    <lineage>
        <taxon>Bacteria</taxon>
        <taxon>Bacillati</taxon>
        <taxon>Bacillota</taxon>
        <taxon>Bacilli</taxon>
        <taxon>Lactobacillales</taxon>
        <taxon>Enterococcaceae</taxon>
        <taxon>Enterococcus</taxon>
    </lineage>
</organism>
<dbReference type="Gene3D" id="1.20.81.30">
    <property type="entry name" value="Type II secretion system (T2SS), domain F"/>
    <property type="match status" value="1"/>
</dbReference>
<dbReference type="InterPro" id="IPR042094">
    <property type="entry name" value="T2SS_GspF_sf"/>
</dbReference>
<accession>A0A1L8RG85</accession>
<evidence type="ECO:0000256" key="7">
    <source>
        <dbReference type="SAM" id="Phobius"/>
    </source>
</evidence>
<keyword evidence="3" id="KW-1003">Cell membrane</keyword>
<evidence type="ECO:0000256" key="2">
    <source>
        <dbReference type="ARBA" id="ARBA00005745"/>
    </source>
</evidence>
<dbReference type="NCBIfam" id="NF041012">
    <property type="entry name" value="T4P_ComGB"/>
    <property type="match status" value="1"/>
</dbReference>
<evidence type="ECO:0000256" key="6">
    <source>
        <dbReference type="ARBA" id="ARBA00023136"/>
    </source>
</evidence>
<protein>
    <recommendedName>
        <fullName evidence="8">Type II secretion system protein GspF domain-containing protein</fullName>
    </recommendedName>
</protein>
<dbReference type="Pfam" id="PF00482">
    <property type="entry name" value="T2SSF"/>
    <property type="match status" value="2"/>
</dbReference>
<dbReference type="GO" id="GO:0005886">
    <property type="term" value="C:plasma membrane"/>
    <property type="evidence" value="ECO:0007669"/>
    <property type="project" value="UniProtKB-SubCell"/>
</dbReference>
<proteinExistence type="inferred from homology"/>
<dbReference type="InterPro" id="IPR047692">
    <property type="entry name" value="T4P_ComGB"/>
</dbReference>
<evidence type="ECO:0000259" key="8">
    <source>
        <dbReference type="Pfam" id="PF00482"/>
    </source>
</evidence>
<evidence type="ECO:0000313" key="10">
    <source>
        <dbReference type="Proteomes" id="UP000181884"/>
    </source>
</evidence>
<comment type="similarity">
    <text evidence="2">Belongs to the GSP F family.</text>
</comment>
<sequence length="309" mass="35010">MQTGFSLPQSLAFILSLEQAPIAQRFQQTLKNDGTLTAAFKAIDASPLVLAQIQLALIHGDLLQTLVQINQQWRYQTRQKQQLMKVLAYPLLLFAFLFLMLLGLRLYLLPQLQAFMTETSPTIWLIENLPLILAGMLGSGLLLVGGVRWQLRKRSATEKASFLVKLPLIGALYCWYLTAFFALEWGKLFSQGFEMRQAVQIMQESPYDLMRELGVDFHQQLQAGRPFSEALLSCPFLSKELRLLVLKGEKVGQLGQELLIYQEWLLEKLVAKMEKLLTYIQPLVFVMIALFIVGIYAALLLPIYGNLGG</sequence>
<feature type="transmembrane region" description="Helical" evidence="7">
    <location>
        <begin position="129"/>
        <end position="151"/>
    </location>
</feature>
<comment type="subcellular location">
    <subcellularLocation>
        <location evidence="1">Cell membrane</location>
        <topology evidence="1">Multi-pass membrane protein</topology>
    </subcellularLocation>
</comment>
<dbReference type="STRING" id="214095.RU97_GL001407"/>